<keyword evidence="4" id="KW-1185">Reference proteome</keyword>
<evidence type="ECO:0000313" key="4">
    <source>
        <dbReference type="Proteomes" id="UP000289691"/>
    </source>
</evidence>
<evidence type="ECO:0000259" key="2">
    <source>
        <dbReference type="Pfam" id="PF00582"/>
    </source>
</evidence>
<feature type="domain" description="UspA" evidence="2">
    <location>
        <begin position="1"/>
        <end position="142"/>
    </location>
</feature>
<dbReference type="Pfam" id="PF00582">
    <property type="entry name" value="Usp"/>
    <property type="match status" value="1"/>
</dbReference>
<gene>
    <name evidence="3" type="ORF">EAF64_16565</name>
</gene>
<name>A0A498L1F7_9EURY</name>
<evidence type="ECO:0000256" key="1">
    <source>
        <dbReference type="ARBA" id="ARBA00008791"/>
    </source>
</evidence>
<dbReference type="OrthoDB" id="105697at2157"/>
<dbReference type="PANTHER" id="PTHR46268">
    <property type="entry name" value="STRESS RESPONSE PROTEIN NHAX"/>
    <property type="match status" value="1"/>
</dbReference>
<protein>
    <submittedName>
        <fullName evidence="3">Universal stress protein</fullName>
    </submittedName>
</protein>
<dbReference type="CDD" id="cd00293">
    <property type="entry name" value="USP-like"/>
    <property type="match status" value="1"/>
</dbReference>
<dbReference type="SUPFAM" id="SSF52402">
    <property type="entry name" value="Adenine nucleotide alpha hydrolases-like"/>
    <property type="match status" value="1"/>
</dbReference>
<dbReference type="Gene3D" id="3.40.50.620">
    <property type="entry name" value="HUPs"/>
    <property type="match status" value="1"/>
</dbReference>
<dbReference type="EMBL" id="RDFA01000006">
    <property type="protein sequence ID" value="RXK47391.1"/>
    <property type="molecule type" value="Genomic_DNA"/>
</dbReference>
<comment type="caution">
    <text evidence="3">The sequence shown here is derived from an EMBL/GenBank/DDBJ whole genome shotgun (WGS) entry which is preliminary data.</text>
</comment>
<sequence>MRERVLVPFDGSPLSQRALERALTKHPDDQITVLYVIDPVLAVYEVEMKGLPAANTWHDRITDWADEICAEATEYAGEHGCEITTATEIGRPARTILAYADEYGIDHIIMGSHGREGVSRVVLGSVAERVLRQAPIPVTIVR</sequence>
<dbReference type="InterPro" id="IPR006015">
    <property type="entry name" value="Universal_stress_UspA"/>
</dbReference>
<dbReference type="RefSeq" id="WP_129070095.1">
    <property type="nucleotide sequence ID" value="NZ_RDFA01000006.1"/>
</dbReference>
<dbReference type="InterPro" id="IPR006016">
    <property type="entry name" value="UspA"/>
</dbReference>
<dbReference type="PANTHER" id="PTHR46268:SF24">
    <property type="entry name" value="UNIVERSAL STRESS PROTEIN"/>
    <property type="match status" value="1"/>
</dbReference>
<dbReference type="InterPro" id="IPR014729">
    <property type="entry name" value="Rossmann-like_a/b/a_fold"/>
</dbReference>
<organism evidence="3 4">
    <name type="scientific">Halorientalis pallida</name>
    <dbReference type="NCBI Taxonomy" id="2479928"/>
    <lineage>
        <taxon>Archaea</taxon>
        <taxon>Methanobacteriati</taxon>
        <taxon>Methanobacteriota</taxon>
        <taxon>Stenosarchaea group</taxon>
        <taxon>Halobacteria</taxon>
        <taxon>Halobacteriales</taxon>
        <taxon>Haloarculaceae</taxon>
        <taxon>Halorientalis</taxon>
    </lineage>
</organism>
<comment type="similarity">
    <text evidence="1">Belongs to the universal stress protein A family.</text>
</comment>
<proteinExistence type="inferred from homology"/>
<dbReference type="PRINTS" id="PR01438">
    <property type="entry name" value="UNVRSLSTRESS"/>
</dbReference>
<evidence type="ECO:0000313" key="3">
    <source>
        <dbReference type="EMBL" id="RXK47391.1"/>
    </source>
</evidence>
<dbReference type="Proteomes" id="UP000289691">
    <property type="component" value="Unassembled WGS sequence"/>
</dbReference>
<accession>A0A498L1F7</accession>
<dbReference type="AlphaFoldDB" id="A0A498L1F7"/>
<reference evidence="3 4" key="1">
    <citation type="submission" date="2019-01" db="EMBL/GenBank/DDBJ databases">
        <title>Halorientalis sp. F13-25 a new haloarchaeum isolated from hypersaline water.</title>
        <authorList>
            <person name="Ana D.-V."/>
            <person name="Cristina S.-P."/>
            <person name="Antonio V."/>
        </authorList>
    </citation>
    <scope>NUCLEOTIDE SEQUENCE [LARGE SCALE GENOMIC DNA]</scope>
    <source>
        <strain evidence="3 4">F13-25</strain>
    </source>
</reference>